<name>V9H5M2_9NEIS</name>
<reference evidence="2 3" key="1">
    <citation type="submission" date="2010-03" db="EMBL/GenBank/DDBJ databases">
        <authorList>
            <consortium name="The Broad Institute Genome Sequencing Platform"/>
            <person name="Ward D."/>
            <person name="Earl A."/>
            <person name="Feldgarden M."/>
            <person name="Gevers D."/>
            <person name="Young S."/>
            <person name="Zeng Q."/>
            <person name="Koehrsen M."/>
            <person name="Alvarado L."/>
            <person name="Berlin A.M."/>
            <person name="Borenstein D."/>
            <person name="Chapman S.B."/>
            <person name="Chen Z."/>
            <person name="Engels R."/>
            <person name="Freedman E."/>
            <person name="Gellesch M."/>
            <person name="Goldberg J."/>
            <person name="Griggs A."/>
            <person name="Gujja S."/>
            <person name="Heilman E.R."/>
            <person name="Heiman D.I."/>
            <person name="Hepburn T.A."/>
            <person name="Howarth C."/>
            <person name="Jen D."/>
            <person name="Larson L."/>
            <person name="Mehta T."/>
            <person name="Park D."/>
            <person name="Pearson M."/>
            <person name="Richards J."/>
            <person name="Roberts A."/>
            <person name="Saif S."/>
            <person name="Shea T.D."/>
            <person name="Shenoy N."/>
            <person name="Sisk P."/>
            <person name="Stolte C."/>
            <person name="Sykes S.N."/>
            <person name="Walk T."/>
            <person name="White J."/>
            <person name="Yandava C."/>
            <person name="Izard J."/>
            <person name="Baranova O.V."/>
            <person name="Blanton J.M."/>
            <person name="Tanner A.C."/>
            <person name="Dewhirst F."/>
            <person name="Haas B."/>
            <person name="Nusbaum C."/>
            <person name="Birren B."/>
        </authorList>
    </citation>
    <scope>NUCLEOTIDE SEQUENCE [LARGE SCALE GENOMIC DNA]</scope>
    <source>
        <strain evidence="2 3">ATCC 29453</strain>
    </source>
</reference>
<protein>
    <submittedName>
        <fullName evidence="2">Uncharacterized protein</fullName>
    </submittedName>
</protein>
<evidence type="ECO:0000313" key="2">
    <source>
        <dbReference type="EMBL" id="EFG30394.2"/>
    </source>
</evidence>
<keyword evidence="1" id="KW-0472">Membrane</keyword>
<accession>V9H5M2</accession>
<organism evidence="2 3">
    <name type="scientific">Simonsiella muelleri ATCC 29453</name>
    <dbReference type="NCBI Taxonomy" id="641147"/>
    <lineage>
        <taxon>Bacteria</taxon>
        <taxon>Pseudomonadati</taxon>
        <taxon>Pseudomonadota</taxon>
        <taxon>Betaproteobacteria</taxon>
        <taxon>Neisseriales</taxon>
        <taxon>Neisseriaceae</taxon>
        <taxon>Simonsiella</taxon>
    </lineage>
</organism>
<keyword evidence="1" id="KW-1133">Transmembrane helix</keyword>
<sequence>MSNKKTFLILTMLFSLLFIALIALGSHWLSLKTQPEKQFGIAAFLFAFAAAFGQIGCLAMYIRHVAREKVAQQLTQQNKLKNIK</sequence>
<dbReference type="HOGENOM" id="CLU_185243_0_0_4"/>
<dbReference type="KEGG" id="smur:BWP33_07900"/>
<dbReference type="OrthoDB" id="8606762at2"/>
<dbReference type="STRING" id="641147.HMPREF9021_01680"/>
<dbReference type="NCBIfam" id="NF042413">
    <property type="entry name" value="NGO_0222_fam"/>
    <property type="match status" value="1"/>
</dbReference>
<keyword evidence="1" id="KW-0812">Transmembrane</keyword>
<feature type="transmembrane region" description="Helical" evidence="1">
    <location>
        <begin position="7"/>
        <end position="29"/>
    </location>
</feature>
<feature type="transmembrane region" description="Helical" evidence="1">
    <location>
        <begin position="41"/>
        <end position="62"/>
    </location>
</feature>
<dbReference type="AlphaFoldDB" id="V9H5M2"/>
<keyword evidence="3" id="KW-1185">Reference proteome</keyword>
<dbReference type="InterPro" id="IPR049967">
    <property type="entry name" value="NGO_0222-like"/>
</dbReference>
<evidence type="ECO:0000256" key="1">
    <source>
        <dbReference type="SAM" id="Phobius"/>
    </source>
</evidence>
<dbReference type="eggNOG" id="ENOG50333Q7">
    <property type="taxonomic scope" value="Bacteria"/>
</dbReference>
<evidence type="ECO:0000313" key="3">
    <source>
        <dbReference type="Proteomes" id="UP000017813"/>
    </source>
</evidence>
<gene>
    <name evidence="2" type="ORF">HMPREF9021_01680</name>
</gene>
<comment type="caution">
    <text evidence="2">The sequence shown here is derived from an EMBL/GenBank/DDBJ whole genome shotgun (WGS) entry which is preliminary data.</text>
</comment>
<dbReference type="Proteomes" id="UP000017813">
    <property type="component" value="Unassembled WGS sequence"/>
</dbReference>
<proteinExistence type="predicted"/>
<dbReference type="RefSeq" id="WP_002642090.1">
    <property type="nucleotide sequence ID" value="NZ_CP019448.1"/>
</dbReference>
<reference evidence="2 3" key="2">
    <citation type="submission" date="2011-10" db="EMBL/GenBank/DDBJ databases">
        <title>The Genome Sequence of Simonsiella muelleri ATCC 29453.</title>
        <authorList>
            <consortium name="The Broad Institute Genome Sequencing Platform"/>
            <consortium name="The Broad Institute Genome Sequencing Center for Infectious Disease"/>
            <person name="Earl A."/>
            <person name="Ward D."/>
            <person name="Feldgarden M."/>
            <person name="Gevers D."/>
            <person name="Izard J."/>
            <person name="Baranova O.V."/>
            <person name="Blanton J.M."/>
            <person name="Tanner A.C."/>
            <person name="Dewhirst F."/>
            <person name="Young S.K."/>
            <person name="Zeng Q."/>
            <person name="Gargeya S."/>
            <person name="Fitzgerald M."/>
            <person name="Haas B."/>
            <person name="Abouelleil A."/>
            <person name="Alvarado L."/>
            <person name="Arachchi H.M."/>
            <person name="Berlin A."/>
            <person name="Brown A."/>
            <person name="Chapman S.B."/>
            <person name="Chen Z."/>
            <person name="Dunbar C."/>
            <person name="Freedman E."/>
            <person name="Gearin G."/>
            <person name="Goldberg J."/>
            <person name="Griggs A."/>
            <person name="Gujja S."/>
            <person name="Heiman D."/>
            <person name="Howarth C."/>
            <person name="Larson L."/>
            <person name="Lui A."/>
            <person name="MacDonald P.J.P."/>
            <person name="Montmayeur A."/>
            <person name="Murphy C."/>
            <person name="Neiman D."/>
            <person name="Pearson M."/>
            <person name="Priest M."/>
            <person name="Roberts A."/>
            <person name="Saif S."/>
            <person name="Shea T."/>
            <person name="Shenoy N."/>
            <person name="Sisk P."/>
            <person name="Stolte C."/>
            <person name="Sykes S."/>
            <person name="Wortman J."/>
            <person name="Nusbaum C."/>
            <person name="Birren B."/>
        </authorList>
    </citation>
    <scope>NUCLEOTIDE SEQUENCE [LARGE SCALE GENOMIC DNA]</scope>
    <source>
        <strain evidence="2 3">ATCC 29453</strain>
    </source>
</reference>
<dbReference type="EMBL" id="ADCY02000035">
    <property type="protein sequence ID" value="EFG30394.2"/>
    <property type="molecule type" value="Genomic_DNA"/>
</dbReference>